<accession>A0A2Z4AGQ9</accession>
<dbReference type="EMBL" id="CP029803">
    <property type="protein sequence ID" value="AWT60875.1"/>
    <property type="molecule type" value="Genomic_DNA"/>
</dbReference>
<proteinExistence type="predicted"/>
<reference evidence="1 2" key="1">
    <citation type="submission" date="2018-06" db="EMBL/GenBank/DDBJ databases">
        <title>Draft Genome Sequence of a Novel Marine Bacterium Related to the Verrucomicrobia.</title>
        <authorList>
            <person name="Vosseberg J."/>
            <person name="Martijn J."/>
            <person name="Ettema T.J.G."/>
        </authorList>
    </citation>
    <scope>NUCLEOTIDE SEQUENCE [LARGE SCALE GENOMIC DNA]</scope>
    <source>
        <strain evidence="1">TARA_B100001123</strain>
    </source>
</reference>
<dbReference type="InterPro" id="IPR027266">
    <property type="entry name" value="TrmE/GcvT-like"/>
</dbReference>
<gene>
    <name evidence="1" type="ORF">DF168_02099</name>
</gene>
<organism evidence="1 2">
    <name type="scientific">Candidatus Moanibacter tarae</name>
    <dbReference type="NCBI Taxonomy" id="2200854"/>
    <lineage>
        <taxon>Bacteria</taxon>
        <taxon>Pseudomonadati</taxon>
        <taxon>Verrucomicrobiota</taxon>
        <taxon>Opitutia</taxon>
        <taxon>Puniceicoccales</taxon>
        <taxon>Puniceicoccales incertae sedis</taxon>
        <taxon>Candidatus Moanibacter</taxon>
    </lineage>
</organism>
<dbReference type="KEGG" id="mtar:DF168_02099"/>
<protein>
    <submittedName>
        <fullName evidence="1">Uncharacterized protein</fullName>
    </submittedName>
</protein>
<sequence>MDSSQGSSYPRTSPLRSEWETMNPILGEYFSMSVPEQFYSIEREREYLKDLALCDLSAFPKIGIKGDGATEWLEQQEIKIPKGIYQHLALPNNGLVVRLDHHEYFLEEGFEGTTVKRLSGVVGEETGRVFYFNRQDASLLLCGNRALDVLQQSCSFDFSGDGSNLTMTQVAGVSCMVLPMTDGFAPGFRIWLIPSYAIYLWRVLFEIVRDCNGHAVGMGSVRDFT</sequence>
<dbReference type="SUPFAM" id="SSF103025">
    <property type="entry name" value="Folate-binding domain"/>
    <property type="match status" value="1"/>
</dbReference>
<evidence type="ECO:0000313" key="1">
    <source>
        <dbReference type="EMBL" id="AWT60875.1"/>
    </source>
</evidence>
<dbReference type="Gene3D" id="3.30.1360.120">
    <property type="entry name" value="Probable tRNA modification gtpase trme, domain 1"/>
    <property type="match status" value="1"/>
</dbReference>
<dbReference type="Proteomes" id="UP000247465">
    <property type="component" value="Chromosome"/>
</dbReference>
<name>A0A2Z4AGQ9_9BACT</name>
<dbReference type="AlphaFoldDB" id="A0A2Z4AGQ9"/>
<evidence type="ECO:0000313" key="2">
    <source>
        <dbReference type="Proteomes" id="UP000247465"/>
    </source>
</evidence>